<dbReference type="PANTHER" id="PTHR33264">
    <property type="entry name" value="EXPRESSED PROTEIN"/>
    <property type="match status" value="1"/>
</dbReference>
<dbReference type="PANTHER" id="PTHR33264:SF8">
    <property type="entry name" value="EXPRESSED PROTEIN"/>
    <property type="match status" value="1"/>
</dbReference>
<accession>A0A803N6P8</accession>
<dbReference type="OMA" id="ADCATVW"/>
<sequence>MAEEHDIIEPMAYRRQIIMRPRSSMGSPTTKRVAEVAGGVTADCATVWCCLPYAAANLLTLVIYKVPSRLCRKAFKRFRRRALTKKGLLPLYPDPSLITTLSHHCEIDSNVLDFQRTIELVHEGEKVTFVIGGSNTIDDDLMELEKEMITKFNGFWRSQSQQEK</sequence>
<dbReference type="AlphaFoldDB" id="A0A803N6P8"/>
<name>A0A803N6P8_CHEQI</name>
<organism evidence="1 2">
    <name type="scientific">Chenopodium quinoa</name>
    <name type="common">Quinoa</name>
    <dbReference type="NCBI Taxonomy" id="63459"/>
    <lineage>
        <taxon>Eukaryota</taxon>
        <taxon>Viridiplantae</taxon>
        <taxon>Streptophyta</taxon>
        <taxon>Embryophyta</taxon>
        <taxon>Tracheophyta</taxon>
        <taxon>Spermatophyta</taxon>
        <taxon>Magnoliopsida</taxon>
        <taxon>eudicotyledons</taxon>
        <taxon>Gunneridae</taxon>
        <taxon>Pentapetalae</taxon>
        <taxon>Caryophyllales</taxon>
        <taxon>Chenopodiaceae</taxon>
        <taxon>Chenopodioideae</taxon>
        <taxon>Atripliceae</taxon>
        <taxon>Chenopodium</taxon>
    </lineage>
</organism>
<dbReference type="EnsemblPlants" id="AUR62041406-RA">
    <property type="protein sequence ID" value="AUR62041406-RA:cds"/>
    <property type="gene ID" value="AUR62041406"/>
</dbReference>
<reference evidence="1" key="1">
    <citation type="journal article" date="2017" name="Nature">
        <title>The genome of Chenopodium quinoa.</title>
        <authorList>
            <person name="Jarvis D.E."/>
            <person name="Ho Y.S."/>
            <person name="Lightfoot D.J."/>
            <person name="Schmoeckel S.M."/>
            <person name="Li B."/>
            <person name="Borm T.J.A."/>
            <person name="Ohyanagi H."/>
            <person name="Mineta K."/>
            <person name="Michell C.T."/>
            <person name="Saber N."/>
            <person name="Kharbatia N.M."/>
            <person name="Rupper R.R."/>
            <person name="Sharp A.R."/>
            <person name="Dally N."/>
            <person name="Boughton B.A."/>
            <person name="Woo Y.H."/>
            <person name="Gao G."/>
            <person name="Schijlen E.G.W.M."/>
            <person name="Guo X."/>
            <person name="Momin A.A."/>
            <person name="Negrao S."/>
            <person name="Al-Babili S."/>
            <person name="Gehring C."/>
            <person name="Roessner U."/>
            <person name="Jung C."/>
            <person name="Murphy K."/>
            <person name="Arold S.T."/>
            <person name="Gojobori T."/>
            <person name="van der Linden C.G."/>
            <person name="van Loo E.N."/>
            <person name="Jellen E.N."/>
            <person name="Maughan P.J."/>
            <person name="Tester M."/>
        </authorList>
    </citation>
    <scope>NUCLEOTIDE SEQUENCE [LARGE SCALE GENOMIC DNA]</scope>
    <source>
        <strain evidence="1">cv. PI 614886</strain>
    </source>
</reference>
<evidence type="ECO:0000313" key="1">
    <source>
        <dbReference type="EnsemblPlants" id="AUR62041406-RA:cds"/>
    </source>
</evidence>
<protein>
    <submittedName>
        <fullName evidence="1">Uncharacterized protein</fullName>
    </submittedName>
</protein>
<dbReference type="Proteomes" id="UP000596660">
    <property type="component" value="Unplaced"/>
</dbReference>
<evidence type="ECO:0000313" key="2">
    <source>
        <dbReference type="Proteomes" id="UP000596660"/>
    </source>
</evidence>
<proteinExistence type="predicted"/>
<keyword evidence="2" id="KW-1185">Reference proteome</keyword>
<dbReference type="Gramene" id="AUR62041406-RA">
    <property type="protein sequence ID" value="AUR62041406-RA:cds"/>
    <property type="gene ID" value="AUR62041406"/>
</dbReference>
<reference evidence="1" key="2">
    <citation type="submission" date="2021-03" db="UniProtKB">
        <authorList>
            <consortium name="EnsemblPlants"/>
        </authorList>
    </citation>
    <scope>IDENTIFICATION</scope>
</reference>